<keyword evidence="7" id="KW-0030">Aminoacyl-tRNA synthetase</keyword>
<evidence type="ECO:0000256" key="1">
    <source>
        <dbReference type="ARBA" id="ARBA00005594"/>
    </source>
</evidence>
<dbReference type="EC" id="6.1.1.4" evidence="2"/>
<evidence type="ECO:0000313" key="11">
    <source>
        <dbReference type="EMBL" id="JAQ08722.1"/>
    </source>
</evidence>
<name>A0A0A9YJ63_LYGHE</name>
<accession>A0A0A9YJ63</accession>
<comment type="similarity">
    <text evidence="1">Belongs to the class-I aminoacyl-tRNA synthetase family.</text>
</comment>
<keyword evidence="3 10" id="KW-0436">Ligase</keyword>
<dbReference type="PANTHER" id="PTHR45794:SF1">
    <property type="entry name" value="LEUCINE--TRNA LIGASE, CYTOPLASMIC"/>
    <property type="match status" value="1"/>
</dbReference>
<dbReference type="InterPro" id="IPR004493">
    <property type="entry name" value="Leu-tRNA-synth_Ia_arc/euk"/>
</dbReference>
<organism evidence="10">
    <name type="scientific">Lygus hesperus</name>
    <name type="common">Western plant bug</name>
    <dbReference type="NCBI Taxonomy" id="30085"/>
    <lineage>
        <taxon>Eukaryota</taxon>
        <taxon>Metazoa</taxon>
        <taxon>Ecdysozoa</taxon>
        <taxon>Arthropoda</taxon>
        <taxon>Hexapoda</taxon>
        <taxon>Insecta</taxon>
        <taxon>Pterygota</taxon>
        <taxon>Neoptera</taxon>
        <taxon>Paraneoptera</taxon>
        <taxon>Hemiptera</taxon>
        <taxon>Heteroptera</taxon>
        <taxon>Panheteroptera</taxon>
        <taxon>Cimicomorpha</taxon>
        <taxon>Miridae</taxon>
        <taxon>Mirini</taxon>
        <taxon>Lygus</taxon>
    </lineage>
</organism>
<dbReference type="InterPro" id="IPR014729">
    <property type="entry name" value="Rossmann-like_a/b/a_fold"/>
</dbReference>
<evidence type="ECO:0000256" key="5">
    <source>
        <dbReference type="ARBA" id="ARBA00022840"/>
    </source>
</evidence>
<keyword evidence="6" id="KW-0648">Protein biosynthesis</keyword>
<keyword evidence="4" id="KW-0547">Nucleotide-binding</keyword>
<dbReference type="InterPro" id="IPR002300">
    <property type="entry name" value="aa-tRNA-synth_Ia"/>
</dbReference>
<protein>
    <recommendedName>
        <fullName evidence="2">leucine--tRNA ligase</fullName>
        <ecNumber evidence="2">6.1.1.4</ecNumber>
    </recommendedName>
    <alternativeName>
        <fullName evidence="8">Leucyl-tRNA synthetase</fullName>
    </alternativeName>
</protein>
<evidence type="ECO:0000256" key="4">
    <source>
        <dbReference type="ARBA" id="ARBA00022741"/>
    </source>
</evidence>
<dbReference type="GO" id="GO:0004823">
    <property type="term" value="F:leucine-tRNA ligase activity"/>
    <property type="evidence" value="ECO:0007669"/>
    <property type="project" value="UniProtKB-EC"/>
</dbReference>
<dbReference type="PANTHER" id="PTHR45794">
    <property type="entry name" value="LEUCYL-TRNA SYNTHETASE"/>
    <property type="match status" value="1"/>
</dbReference>
<feature type="domain" description="Aminoacyl-tRNA synthetase class Ia" evidence="9">
    <location>
        <begin position="2"/>
        <end position="50"/>
    </location>
</feature>
<dbReference type="EMBL" id="GDHC01009907">
    <property type="protein sequence ID" value="JAQ08722.1"/>
    <property type="molecule type" value="Transcribed_RNA"/>
</dbReference>
<evidence type="ECO:0000256" key="8">
    <source>
        <dbReference type="ARBA" id="ARBA00030520"/>
    </source>
</evidence>
<sequence>MNGQLHLGHGFSLTKSEFASRYQRMKGMQSLWAFGFHATGTPIAACAQKIAKEMELYGNPPQFPEEAFHTTNAPKDVDMIKFKSKRGKTGPAKPQWLIMKSMGVP</sequence>
<evidence type="ECO:0000313" key="10">
    <source>
        <dbReference type="EMBL" id="JAG29570.1"/>
    </source>
</evidence>
<evidence type="ECO:0000259" key="9">
    <source>
        <dbReference type="Pfam" id="PF00133"/>
    </source>
</evidence>
<evidence type="ECO:0000256" key="6">
    <source>
        <dbReference type="ARBA" id="ARBA00022917"/>
    </source>
</evidence>
<dbReference type="Pfam" id="PF00133">
    <property type="entry name" value="tRNA-synt_1"/>
    <property type="match status" value="1"/>
</dbReference>
<proteinExistence type="inferred from homology"/>
<dbReference type="AlphaFoldDB" id="A0A0A9YJ63"/>
<gene>
    <name evidence="10" type="primary">leuS_12</name>
    <name evidence="11" type="synonym">leuS_1</name>
    <name evidence="10" type="ORF">CM83_26125</name>
    <name evidence="11" type="ORF">g.95090</name>
</gene>
<dbReference type="EMBL" id="GBHO01014034">
    <property type="protein sequence ID" value="JAG29570.1"/>
    <property type="molecule type" value="Transcribed_RNA"/>
</dbReference>
<dbReference type="SUPFAM" id="SSF52374">
    <property type="entry name" value="Nucleotidylyl transferase"/>
    <property type="match status" value="1"/>
</dbReference>
<evidence type="ECO:0000256" key="3">
    <source>
        <dbReference type="ARBA" id="ARBA00022598"/>
    </source>
</evidence>
<keyword evidence="5" id="KW-0067">ATP-binding</keyword>
<dbReference type="GO" id="GO:0005524">
    <property type="term" value="F:ATP binding"/>
    <property type="evidence" value="ECO:0007669"/>
    <property type="project" value="UniProtKB-KW"/>
</dbReference>
<dbReference type="GO" id="GO:0006429">
    <property type="term" value="P:leucyl-tRNA aminoacylation"/>
    <property type="evidence" value="ECO:0007669"/>
    <property type="project" value="InterPro"/>
</dbReference>
<evidence type="ECO:0000256" key="2">
    <source>
        <dbReference type="ARBA" id="ARBA00013164"/>
    </source>
</evidence>
<evidence type="ECO:0000256" key="7">
    <source>
        <dbReference type="ARBA" id="ARBA00023146"/>
    </source>
</evidence>
<reference evidence="10" key="2">
    <citation type="submission" date="2014-07" db="EMBL/GenBank/DDBJ databases">
        <authorList>
            <person name="Hull J."/>
        </authorList>
    </citation>
    <scope>NUCLEOTIDE SEQUENCE</scope>
</reference>
<dbReference type="Gene3D" id="3.40.50.620">
    <property type="entry name" value="HUPs"/>
    <property type="match status" value="1"/>
</dbReference>
<reference evidence="11" key="3">
    <citation type="journal article" date="2016" name="Gigascience">
        <title>De novo construction of an expanded transcriptome assembly for the western tarnished plant bug, Lygus hesperus.</title>
        <authorList>
            <person name="Tassone E.E."/>
            <person name="Geib S.M."/>
            <person name="Hall B."/>
            <person name="Fabrick J.A."/>
            <person name="Brent C.S."/>
            <person name="Hull J.J."/>
        </authorList>
    </citation>
    <scope>NUCLEOTIDE SEQUENCE</scope>
</reference>
<reference evidence="10" key="1">
    <citation type="journal article" date="2014" name="PLoS ONE">
        <title>Transcriptome-Based Identification of ABC Transporters in the Western Tarnished Plant Bug Lygus hesperus.</title>
        <authorList>
            <person name="Hull J.J."/>
            <person name="Chaney K."/>
            <person name="Geib S.M."/>
            <person name="Fabrick J.A."/>
            <person name="Brent C.S."/>
            <person name="Walsh D."/>
            <person name="Lavine L.C."/>
        </authorList>
    </citation>
    <scope>NUCLEOTIDE SEQUENCE</scope>
</reference>